<reference evidence="15" key="2">
    <citation type="submission" date="2013-12" db="EMBL/GenBank/DDBJ databases">
        <title>Evolution of pathogenesis and genome organization in the Tremellales.</title>
        <authorList>
            <person name="Cuomo C."/>
            <person name="Litvintseva A."/>
            <person name="Heitman J."/>
            <person name="Chen Y."/>
            <person name="Sun S."/>
            <person name="Springer D."/>
            <person name="Dromer F."/>
            <person name="Young S."/>
            <person name="Zeng Q."/>
            <person name="Chapman S."/>
            <person name="Gujja S."/>
            <person name="Saif S."/>
            <person name="Birren B."/>
        </authorList>
    </citation>
    <scope>NUCLEOTIDE SEQUENCE [LARGE SCALE GENOMIC DNA]</scope>
    <source>
        <strain evidence="15">BCC8398</strain>
    </source>
</reference>
<evidence type="ECO:0000256" key="2">
    <source>
        <dbReference type="ARBA" id="ARBA00022723"/>
    </source>
</evidence>
<dbReference type="Proteomes" id="UP000092666">
    <property type="component" value="Unassembled WGS sequence"/>
</dbReference>
<dbReference type="GO" id="GO:0003723">
    <property type="term" value="F:RNA binding"/>
    <property type="evidence" value="ECO:0007669"/>
    <property type="project" value="InterPro"/>
</dbReference>
<dbReference type="GO" id="GO:0046872">
    <property type="term" value="F:metal ion binding"/>
    <property type="evidence" value="ECO:0007669"/>
    <property type="project" value="UniProtKB-KW"/>
</dbReference>
<dbReference type="PANTHER" id="PTHR46516:SF1">
    <property type="entry name" value="TRNA-SPECIFIC ADENOSINE DEAMINASE 1"/>
    <property type="match status" value="1"/>
</dbReference>
<dbReference type="Pfam" id="PF02137">
    <property type="entry name" value="A_deamin"/>
    <property type="match status" value="2"/>
</dbReference>
<evidence type="ECO:0000256" key="4">
    <source>
        <dbReference type="ARBA" id="ARBA00022833"/>
    </source>
</evidence>
<feature type="compositionally biased region" description="Basic and acidic residues" evidence="12">
    <location>
        <begin position="747"/>
        <end position="762"/>
    </location>
</feature>
<dbReference type="PANTHER" id="PTHR46516">
    <property type="entry name" value="TRNA-SPECIFIC ADENOSINE DEAMINASE 1"/>
    <property type="match status" value="1"/>
</dbReference>
<keyword evidence="4" id="KW-0862">Zinc</keyword>
<feature type="compositionally biased region" description="Basic and acidic residues" evidence="12">
    <location>
        <begin position="162"/>
        <end position="187"/>
    </location>
</feature>
<reference evidence="14 15" key="1">
    <citation type="submission" date="2013-07" db="EMBL/GenBank/DDBJ databases">
        <title>The Genome Sequence of Cryptococcus heveanensis BCC8398.</title>
        <authorList>
            <consortium name="The Broad Institute Genome Sequencing Platform"/>
            <person name="Cuomo C."/>
            <person name="Litvintseva A."/>
            <person name="Chen Y."/>
            <person name="Heitman J."/>
            <person name="Sun S."/>
            <person name="Springer D."/>
            <person name="Dromer F."/>
            <person name="Young S.K."/>
            <person name="Zeng Q."/>
            <person name="Gargeya S."/>
            <person name="Fitzgerald M."/>
            <person name="Abouelleil A."/>
            <person name="Alvarado L."/>
            <person name="Berlin A.M."/>
            <person name="Chapman S.B."/>
            <person name="Dewar J."/>
            <person name="Goldberg J."/>
            <person name="Griggs A."/>
            <person name="Gujja S."/>
            <person name="Hansen M."/>
            <person name="Howarth C."/>
            <person name="Imamovic A."/>
            <person name="Larimer J."/>
            <person name="McCowan C."/>
            <person name="Murphy C."/>
            <person name="Pearson M."/>
            <person name="Priest M."/>
            <person name="Roberts A."/>
            <person name="Saif S."/>
            <person name="Shea T."/>
            <person name="Sykes S."/>
            <person name="Wortman J."/>
            <person name="Nusbaum C."/>
            <person name="Birren B."/>
        </authorList>
    </citation>
    <scope>NUCLEOTIDE SEQUENCE [LARGE SCALE GENOMIC DNA]</scope>
    <source>
        <strain evidence="14 15">BCC8398</strain>
    </source>
</reference>
<dbReference type="GO" id="GO:0043829">
    <property type="term" value="F:tRNA-specific adenosine-37 deaminase activity"/>
    <property type="evidence" value="ECO:0007669"/>
    <property type="project" value="UniProtKB-EC"/>
</dbReference>
<comment type="catalytic activity">
    <reaction evidence="11">
        <text>adenosine(37) in tRNA(Ala) + H2O + H(+) = inosine(37) in tRNA(Ala) + NH4(+)</text>
        <dbReference type="Rhea" id="RHEA:50968"/>
        <dbReference type="Rhea" id="RHEA-COMP:12855"/>
        <dbReference type="Rhea" id="RHEA-COMP:12856"/>
        <dbReference type="ChEBI" id="CHEBI:15377"/>
        <dbReference type="ChEBI" id="CHEBI:15378"/>
        <dbReference type="ChEBI" id="CHEBI:28938"/>
        <dbReference type="ChEBI" id="CHEBI:74411"/>
        <dbReference type="ChEBI" id="CHEBI:82852"/>
        <dbReference type="EC" id="3.5.4.34"/>
    </reaction>
</comment>
<protein>
    <recommendedName>
        <fullName evidence="9">tRNA-specific adenosine deaminase 1</fullName>
        <ecNumber evidence="8">3.5.4.34</ecNumber>
    </recommendedName>
    <alternativeName>
        <fullName evidence="10">tRNA-specific adenosine-37 deaminase</fullName>
    </alternativeName>
</protein>
<evidence type="ECO:0000256" key="6">
    <source>
        <dbReference type="ARBA" id="ARBA00037784"/>
    </source>
</evidence>
<dbReference type="GO" id="GO:0008033">
    <property type="term" value="P:tRNA processing"/>
    <property type="evidence" value="ECO:0007669"/>
    <property type="project" value="UniProtKB-KW"/>
</dbReference>
<organism evidence="14 15">
    <name type="scientific">Kwoniella heveanensis BCC8398</name>
    <dbReference type="NCBI Taxonomy" id="1296120"/>
    <lineage>
        <taxon>Eukaryota</taxon>
        <taxon>Fungi</taxon>
        <taxon>Dikarya</taxon>
        <taxon>Basidiomycota</taxon>
        <taxon>Agaricomycotina</taxon>
        <taxon>Tremellomycetes</taxon>
        <taxon>Tremellales</taxon>
        <taxon>Cryptococcaceae</taxon>
        <taxon>Kwoniella</taxon>
    </lineage>
</organism>
<dbReference type="InterPro" id="IPR002466">
    <property type="entry name" value="A_deamin"/>
</dbReference>
<feature type="region of interest" description="Disordered" evidence="12">
    <location>
        <begin position="313"/>
        <end position="334"/>
    </location>
</feature>
<feature type="region of interest" description="Disordered" evidence="12">
    <location>
        <begin position="617"/>
        <end position="656"/>
    </location>
</feature>
<dbReference type="SMART" id="SM00552">
    <property type="entry name" value="ADEAMc"/>
    <property type="match status" value="1"/>
</dbReference>
<evidence type="ECO:0000256" key="12">
    <source>
        <dbReference type="SAM" id="MobiDB-lite"/>
    </source>
</evidence>
<feature type="region of interest" description="Disordered" evidence="12">
    <location>
        <begin position="158"/>
        <end position="187"/>
    </location>
</feature>
<keyword evidence="3" id="KW-0378">Hydrolase</keyword>
<name>A0A1B9GTE8_9TREE</name>
<comment type="function">
    <text evidence="6">Specifically deaminates adenosine-37 to inosine in tRNA-Ala.</text>
</comment>
<feature type="region of interest" description="Disordered" evidence="12">
    <location>
        <begin position="526"/>
        <end position="547"/>
    </location>
</feature>
<dbReference type="PROSITE" id="PS50141">
    <property type="entry name" value="A_DEAMIN_EDITASE"/>
    <property type="match status" value="1"/>
</dbReference>
<comment type="cofactor">
    <cofactor evidence="5">
        <name>1D-myo-inositol hexakisphosphate</name>
        <dbReference type="ChEBI" id="CHEBI:58130"/>
    </cofactor>
</comment>
<keyword evidence="15" id="KW-1185">Reference proteome</keyword>
<proteinExistence type="inferred from homology"/>
<evidence type="ECO:0000256" key="7">
    <source>
        <dbReference type="ARBA" id="ARBA00038326"/>
    </source>
</evidence>
<evidence type="ECO:0000256" key="11">
    <source>
        <dbReference type="ARBA" id="ARBA00047635"/>
    </source>
</evidence>
<evidence type="ECO:0000256" key="10">
    <source>
        <dbReference type="ARBA" id="ARBA00041760"/>
    </source>
</evidence>
<evidence type="ECO:0000256" key="5">
    <source>
        <dbReference type="ARBA" id="ARBA00037026"/>
    </source>
</evidence>
<dbReference type="EC" id="3.5.4.34" evidence="8"/>
<dbReference type="AlphaFoldDB" id="A0A1B9GTE8"/>
<evidence type="ECO:0000313" key="15">
    <source>
        <dbReference type="Proteomes" id="UP000092666"/>
    </source>
</evidence>
<sequence>MSVSLQTTSSQSSRSQPSPHSVSDLQLPDDIAKASIALYDCLPSHGKPVTRNNGVREWTILATICLVRSSSPEEFEAELEDEDNADRHLKSSSKQGQSMKQSKRIIPVSLGTGVKCLPYSKLSVHGDTVHDCHAEIIARRGFVRWLLNQAQLLQRQRQSQLARRDDAANAGNEEVREEKQEKEKDSEGIFVEWKEDGSFGLKEGTETWMYVSMLPCGDASTVYTAAHQPASEASQWVEADNAAASVPGLACASIPSSSPPSTSRSTSTPAAIPTSIRCPSHLEQKPPSPAINISINASGTCAQLDSEASAAATASTSSMSGQYDQTPRLATTTTTTTDVGVAVARGRSGYTSLSTLRTKPGRPDSIPSISMSCSDKLALCSILGLQGALLSSLYRDPIYLDGIVVGGVEVPDKLNNSVEGEARREEAEAWTARIKGEVERALWGRLESIQDYVPPPYRLHRPAVHFTSIPFAHSKSSVSTLSFEAMTDMYTDHQPPTEPSRMILAPVAEPAPSPLSLSYLPSVPSPIPKRSANSHTSAKPKPRPSTVKAEILTDGGLLGYPWKKGRLLREKGRSRICKLEIYRAYREVMSVIEAEAEAEPMVEDSSNATKGHLTYHQAKHPLPLPPRLPPLKKTQARTRNHSDATSDPTSHESASTSFSQQIVHLYQGQEAVLRYQRAKRVLRGIPSVSGAGAEPPLRGLEQFAEDGLLATTAMEGEGPTDAIDVRYDANNDHPDGNGKDNDDEARDNDRDGDGDGFRDRGRSKGRQLKTPPLPPFKGWLVSGEKFESFDSEGTVHTTHTI</sequence>
<feature type="compositionally biased region" description="Basic and acidic residues" evidence="12">
    <location>
        <begin position="723"/>
        <end position="740"/>
    </location>
</feature>
<feature type="region of interest" description="Disordered" evidence="12">
    <location>
        <begin position="1"/>
        <end position="25"/>
    </location>
</feature>
<comment type="similarity">
    <text evidence="7">Belongs to the ADAT1 family.</text>
</comment>
<feature type="compositionally biased region" description="Low complexity" evidence="12">
    <location>
        <begin position="1"/>
        <end position="23"/>
    </location>
</feature>
<evidence type="ECO:0000259" key="13">
    <source>
        <dbReference type="PROSITE" id="PS50141"/>
    </source>
</evidence>
<feature type="region of interest" description="Disordered" evidence="12">
    <location>
        <begin position="716"/>
        <end position="780"/>
    </location>
</feature>
<evidence type="ECO:0000313" key="14">
    <source>
        <dbReference type="EMBL" id="OCF34267.1"/>
    </source>
</evidence>
<evidence type="ECO:0000256" key="3">
    <source>
        <dbReference type="ARBA" id="ARBA00022801"/>
    </source>
</evidence>
<dbReference type="EMBL" id="KI669501">
    <property type="protein sequence ID" value="OCF34267.1"/>
    <property type="molecule type" value="Genomic_DNA"/>
</dbReference>
<keyword evidence="2" id="KW-0479">Metal-binding</keyword>
<feature type="compositionally biased region" description="Low complexity" evidence="12">
    <location>
        <begin position="253"/>
        <end position="276"/>
    </location>
</feature>
<evidence type="ECO:0000256" key="9">
    <source>
        <dbReference type="ARBA" id="ARBA00040502"/>
    </source>
</evidence>
<feature type="region of interest" description="Disordered" evidence="12">
    <location>
        <begin position="76"/>
        <end position="102"/>
    </location>
</feature>
<feature type="compositionally biased region" description="Polar residues" evidence="12">
    <location>
        <begin position="319"/>
        <end position="330"/>
    </location>
</feature>
<feature type="domain" description="A to I editase" evidence="13">
    <location>
        <begin position="109"/>
        <end position="619"/>
    </location>
</feature>
<gene>
    <name evidence="14" type="ORF">I316_04220</name>
</gene>
<dbReference type="OrthoDB" id="10268011at2759"/>
<feature type="compositionally biased region" description="Polar residues" evidence="12">
    <location>
        <begin position="643"/>
        <end position="656"/>
    </location>
</feature>
<evidence type="ECO:0000256" key="1">
    <source>
        <dbReference type="ARBA" id="ARBA00022694"/>
    </source>
</evidence>
<accession>A0A1B9GTE8</accession>
<evidence type="ECO:0000256" key="8">
    <source>
        <dbReference type="ARBA" id="ARBA00038940"/>
    </source>
</evidence>
<feature type="region of interest" description="Disordered" evidence="12">
    <location>
        <begin position="253"/>
        <end position="289"/>
    </location>
</feature>
<dbReference type="STRING" id="1296120.A0A1B9GTE8"/>
<keyword evidence="1" id="KW-0819">tRNA processing</keyword>